<dbReference type="EMBL" id="JAQQBR010001835">
    <property type="protein sequence ID" value="KAK0161546.1"/>
    <property type="molecule type" value="Genomic_DNA"/>
</dbReference>
<keyword evidence="2" id="KW-1133">Transmembrane helix</keyword>
<feature type="region of interest" description="Disordered" evidence="1">
    <location>
        <begin position="284"/>
        <end position="315"/>
    </location>
</feature>
<protein>
    <submittedName>
        <fullName evidence="3">Uncharacterized protein</fullName>
    </submittedName>
</protein>
<sequence length="331" mass="36702">MLHKQFTTVLMVTMMIFMALFNSINAMDDTSCVTNSDCSPNQYCYGLSKTCVDYTRCSRYNRQEGPKHAESPSHCGPCIVGYVAELLATGARATICKKTLQQENEPFSDETEKSVWIYIATAIILCVIIIGSLACFAKNRITDHGSEKWFKKIAGWNFTPTAPPPDAGSYHLQTFFNDEPPIYSSVINNNTNSKDRNNLVSAVPFRPPDWIDLSQNYDVPDNSVDNAVVSTSHIEIVDEETNPSTWVPEQMTVQIPPRAFHQFASEQRDNALNNVFNRSDCAATTQSTNDTNSPGPTGPGATGNSRTGENYRGPNVQINQMITLNMVNTDN</sequence>
<comment type="caution">
    <text evidence="3">The sequence shown here is derived from an EMBL/GenBank/DDBJ whole genome shotgun (WGS) entry which is preliminary data.</text>
</comment>
<keyword evidence="2" id="KW-0812">Transmembrane</keyword>
<feature type="transmembrane region" description="Helical" evidence="2">
    <location>
        <begin position="115"/>
        <end position="137"/>
    </location>
</feature>
<organism evidence="3 4">
    <name type="scientific">Microctonus hyperodae</name>
    <name type="common">Parasitoid wasp</name>
    <dbReference type="NCBI Taxonomy" id="165561"/>
    <lineage>
        <taxon>Eukaryota</taxon>
        <taxon>Metazoa</taxon>
        <taxon>Ecdysozoa</taxon>
        <taxon>Arthropoda</taxon>
        <taxon>Hexapoda</taxon>
        <taxon>Insecta</taxon>
        <taxon>Pterygota</taxon>
        <taxon>Neoptera</taxon>
        <taxon>Endopterygota</taxon>
        <taxon>Hymenoptera</taxon>
        <taxon>Apocrita</taxon>
        <taxon>Ichneumonoidea</taxon>
        <taxon>Braconidae</taxon>
        <taxon>Euphorinae</taxon>
        <taxon>Microctonus</taxon>
    </lineage>
</organism>
<feature type="compositionally biased region" description="Polar residues" evidence="1">
    <location>
        <begin position="284"/>
        <end position="295"/>
    </location>
</feature>
<evidence type="ECO:0000256" key="1">
    <source>
        <dbReference type="SAM" id="MobiDB-lite"/>
    </source>
</evidence>
<keyword evidence="2" id="KW-0472">Membrane</keyword>
<accession>A0AA39KGH3</accession>
<evidence type="ECO:0000256" key="2">
    <source>
        <dbReference type="SAM" id="Phobius"/>
    </source>
</evidence>
<feature type="transmembrane region" description="Helical" evidence="2">
    <location>
        <begin position="7"/>
        <end position="27"/>
    </location>
</feature>
<reference evidence="3" key="1">
    <citation type="journal article" date="2023" name="bioRxiv">
        <title>Scaffold-level genome assemblies of two parasitoid biocontrol wasps reveal the parthenogenesis mechanism and an associated novel virus.</title>
        <authorList>
            <person name="Inwood S."/>
            <person name="Skelly J."/>
            <person name="Guhlin J."/>
            <person name="Harrop T."/>
            <person name="Goldson S."/>
            <person name="Dearden P."/>
        </authorList>
    </citation>
    <scope>NUCLEOTIDE SEQUENCE</scope>
    <source>
        <strain evidence="3">Lincoln</strain>
        <tissue evidence="3">Whole body</tissue>
    </source>
</reference>
<name>A0AA39KGH3_MICHY</name>
<evidence type="ECO:0000313" key="3">
    <source>
        <dbReference type="EMBL" id="KAK0161546.1"/>
    </source>
</evidence>
<gene>
    <name evidence="3" type="ORF">PV327_010005</name>
</gene>
<evidence type="ECO:0000313" key="4">
    <source>
        <dbReference type="Proteomes" id="UP001168972"/>
    </source>
</evidence>
<dbReference type="Proteomes" id="UP001168972">
    <property type="component" value="Unassembled WGS sequence"/>
</dbReference>
<proteinExistence type="predicted"/>
<reference evidence="3" key="2">
    <citation type="submission" date="2023-03" db="EMBL/GenBank/DDBJ databases">
        <authorList>
            <person name="Inwood S.N."/>
            <person name="Skelly J.G."/>
            <person name="Guhlin J."/>
            <person name="Harrop T.W.R."/>
            <person name="Goldson S.G."/>
            <person name="Dearden P.K."/>
        </authorList>
    </citation>
    <scope>NUCLEOTIDE SEQUENCE</scope>
    <source>
        <strain evidence="3">Lincoln</strain>
        <tissue evidence="3">Whole body</tissue>
    </source>
</reference>
<dbReference type="AlphaFoldDB" id="A0AA39KGH3"/>
<keyword evidence="4" id="KW-1185">Reference proteome</keyword>